<dbReference type="SUPFAM" id="SSF63712">
    <property type="entry name" value="Nicotinic receptor ligand binding domain-like"/>
    <property type="match status" value="1"/>
</dbReference>
<evidence type="ECO:0000256" key="3">
    <source>
        <dbReference type="ARBA" id="ARBA00004236"/>
    </source>
</evidence>
<dbReference type="Pfam" id="PF02932">
    <property type="entry name" value="Neur_chan_memb"/>
    <property type="match status" value="1"/>
</dbReference>
<dbReference type="InterPro" id="IPR006201">
    <property type="entry name" value="Neur_channel"/>
</dbReference>
<keyword evidence="10 14" id="KW-0406">Ion transport</keyword>
<dbReference type="GO" id="GO:0005230">
    <property type="term" value="F:extracellular ligand-gated monoatomic ion channel activity"/>
    <property type="evidence" value="ECO:0007669"/>
    <property type="project" value="InterPro"/>
</dbReference>
<comment type="caution">
    <text evidence="17">The sequence shown here is derived from an EMBL/GenBank/DDBJ whole genome shotgun (WGS) entry which is preliminary data.</text>
</comment>
<evidence type="ECO:0000256" key="11">
    <source>
        <dbReference type="ARBA" id="ARBA00023136"/>
    </source>
</evidence>
<dbReference type="Pfam" id="PF02931">
    <property type="entry name" value="Neur_chan_LBD"/>
    <property type="match status" value="1"/>
</dbReference>
<dbReference type="PRINTS" id="PR00252">
    <property type="entry name" value="NRIONCHANNEL"/>
</dbReference>
<evidence type="ECO:0000259" key="15">
    <source>
        <dbReference type="Pfam" id="PF02931"/>
    </source>
</evidence>
<keyword evidence="12" id="KW-0539">Nucleus</keyword>
<dbReference type="PANTHER" id="PTHR18945">
    <property type="entry name" value="NEUROTRANSMITTER GATED ION CHANNEL"/>
    <property type="match status" value="1"/>
</dbReference>
<name>A0A177BEL5_9BILA</name>
<dbReference type="Gene3D" id="3.30.110.20">
    <property type="entry name" value="Alba-like domain"/>
    <property type="match status" value="1"/>
</dbReference>
<dbReference type="PRINTS" id="PR00253">
    <property type="entry name" value="GABAARECEPTR"/>
</dbReference>
<evidence type="ECO:0000256" key="13">
    <source>
        <dbReference type="ARBA" id="ARBA00023303"/>
    </source>
</evidence>
<dbReference type="GO" id="GO:0004888">
    <property type="term" value="F:transmembrane signaling receptor activity"/>
    <property type="evidence" value="ECO:0007669"/>
    <property type="project" value="InterPro"/>
</dbReference>
<keyword evidence="6 14" id="KW-0812">Transmembrane</keyword>
<dbReference type="EMBL" id="LWCA01000009">
    <property type="protein sequence ID" value="OAF72021.1"/>
    <property type="molecule type" value="Genomic_DNA"/>
</dbReference>
<dbReference type="InterPro" id="IPR036882">
    <property type="entry name" value="Alba-like_dom_sf"/>
</dbReference>
<evidence type="ECO:0000256" key="2">
    <source>
        <dbReference type="ARBA" id="ARBA00004141"/>
    </source>
</evidence>
<keyword evidence="18" id="KW-1185">Reference proteome</keyword>
<feature type="transmembrane region" description="Helical" evidence="14">
    <location>
        <begin position="443"/>
        <end position="463"/>
    </location>
</feature>
<feature type="transmembrane region" description="Helical" evidence="14">
    <location>
        <begin position="513"/>
        <end position="532"/>
    </location>
</feature>
<feature type="domain" description="Neurotransmitter-gated ion-channel ligand-binding" evidence="15">
    <location>
        <begin position="175"/>
        <end position="354"/>
    </location>
</feature>
<dbReference type="Gene3D" id="2.70.170.10">
    <property type="entry name" value="Neurotransmitter-gated ion-channel ligand-binding domain"/>
    <property type="match status" value="1"/>
</dbReference>
<evidence type="ECO:0000256" key="7">
    <source>
        <dbReference type="ARBA" id="ARBA00022694"/>
    </source>
</evidence>
<keyword evidence="7" id="KW-0819">tRNA processing</keyword>
<feature type="domain" description="Neurotransmitter-gated ion-channel transmembrane" evidence="16">
    <location>
        <begin position="389"/>
        <end position="468"/>
    </location>
</feature>
<evidence type="ECO:0000256" key="12">
    <source>
        <dbReference type="ARBA" id="ARBA00023242"/>
    </source>
</evidence>
<dbReference type="InterPro" id="IPR036734">
    <property type="entry name" value="Neur_chan_lig-bd_sf"/>
</dbReference>
<organism evidence="17 18">
    <name type="scientific">Intoshia linei</name>
    <dbReference type="NCBI Taxonomy" id="1819745"/>
    <lineage>
        <taxon>Eukaryota</taxon>
        <taxon>Metazoa</taxon>
        <taxon>Spiralia</taxon>
        <taxon>Lophotrochozoa</taxon>
        <taxon>Mesozoa</taxon>
        <taxon>Orthonectida</taxon>
        <taxon>Rhopaluridae</taxon>
        <taxon>Intoshia</taxon>
    </lineage>
</organism>
<evidence type="ECO:0000256" key="1">
    <source>
        <dbReference type="ARBA" id="ARBA00004123"/>
    </source>
</evidence>
<evidence type="ECO:0000256" key="10">
    <source>
        <dbReference type="ARBA" id="ARBA00023065"/>
    </source>
</evidence>
<feature type="transmembrane region" description="Helical" evidence="14">
    <location>
        <begin position="411"/>
        <end position="431"/>
    </location>
</feature>
<evidence type="ECO:0000256" key="4">
    <source>
        <dbReference type="ARBA" id="ARBA00022448"/>
    </source>
</evidence>
<keyword evidence="13 14" id="KW-0407">Ion channel</keyword>
<dbReference type="SUPFAM" id="SSF90112">
    <property type="entry name" value="Neurotransmitter-gated ion-channel transmembrane pore"/>
    <property type="match status" value="1"/>
</dbReference>
<gene>
    <name evidence="17" type="ORF">A3Q56_00211</name>
</gene>
<reference evidence="17 18" key="1">
    <citation type="submission" date="2016-04" db="EMBL/GenBank/DDBJ databases">
        <title>The genome of Intoshia linei affirms orthonectids as highly simplified spiralians.</title>
        <authorList>
            <person name="Mikhailov K.V."/>
            <person name="Slusarev G.S."/>
            <person name="Nikitin M.A."/>
            <person name="Logacheva M.D."/>
            <person name="Penin A."/>
            <person name="Aleoshin V."/>
            <person name="Panchin Y.V."/>
        </authorList>
    </citation>
    <scope>NUCLEOTIDE SEQUENCE [LARGE SCALE GENOMIC DNA]</scope>
    <source>
        <strain evidence="17">Intl2013</strain>
        <tissue evidence="17">Whole animal</tissue>
    </source>
</reference>
<evidence type="ECO:0000313" key="18">
    <source>
        <dbReference type="Proteomes" id="UP000078046"/>
    </source>
</evidence>
<dbReference type="InterPro" id="IPR036719">
    <property type="entry name" value="Neuro-gated_channel_TM_sf"/>
</dbReference>
<evidence type="ECO:0000256" key="5">
    <source>
        <dbReference type="ARBA" id="ARBA00022475"/>
    </source>
</evidence>
<evidence type="ECO:0000256" key="6">
    <source>
        <dbReference type="ARBA" id="ARBA00022692"/>
    </source>
</evidence>
<dbReference type="PROSITE" id="PS00236">
    <property type="entry name" value="NEUROTR_ION_CHANNEL"/>
    <property type="match status" value="1"/>
</dbReference>
<evidence type="ECO:0000256" key="9">
    <source>
        <dbReference type="ARBA" id="ARBA00022989"/>
    </source>
</evidence>
<dbReference type="OrthoDB" id="407674at2759"/>
<keyword evidence="4 14" id="KW-0813">Transport</keyword>
<dbReference type="Gene3D" id="1.20.58.390">
    <property type="entry name" value="Neurotransmitter-gated ion-channel transmembrane domain"/>
    <property type="match status" value="1"/>
</dbReference>
<protein>
    <submittedName>
        <fullName evidence="17">Uncharacterized protein</fullName>
    </submittedName>
</protein>
<evidence type="ECO:0000256" key="8">
    <source>
        <dbReference type="ARBA" id="ARBA00022729"/>
    </source>
</evidence>
<keyword evidence="9 14" id="KW-1133">Transmembrane helix</keyword>
<proteinExistence type="inferred from homology"/>
<dbReference type="Pfam" id="PF12328">
    <property type="entry name" value="Rpp20"/>
    <property type="match status" value="1"/>
</dbReference>
<comment type="similarity">
    <text evidence="14">Belongs to the ligand-gated ion channel (TC 1.A.9) family.</text>
</comment>
<feature type="transmembrane region" description="Helical" evidence="14">
    <location>
        <begin position="385"/>
        <end position="404"/>
    </location>
</feature>
<keyword evidence="8" id="KW-0732">Signal</keyword>
<evidence type="ECO:0000259" key="16">
    <source>
        <dbReference type="Pfam" id="PF02932"/>
    </source>
</evidence>
<dbReference type="SUPFAM" id="SSF82704">
    <property type="entry name" value="AlbA-like"/>
    <property type="match status" value="1"/>
</dbReference>
<dbReference type="InterPro" id="IPR006029">
    <property type="entry name" value="Neurotrans-gated_channel_TM"/>
</dbReference>
<dbReference type="CDD" id="cd18987">
    <property type="entry name" value="LGIC_ECD_anion"/>
    <property type="match status" value="1"/>
</dbReference>
<dbReference type="GO" id="GO:0003676">
    <property type="term" value="F:nucleic acid binding"/>
    <property type="evidence" value="ECO:0007669"/>
    <property type="project" value="InterPro"/>
</dbReference>
<dbReference type="AlphaFoldDB" id="A0A177BEL5"/>
<dbReference type="InterPro" id="IPR006202">
    <property type="entry name" value="Neur_chan_lig-bd"/>
</dbReference>
<dbReference type="InterPro" id="IPR014612">
    <property type="entry name" value="Pop7/Rpp20"/>
</dbReference>
<dbReference type="GO" id="GO:0005886">
    <property type="term" value="C:plasma membrane"/>
    <property type="evidence" value="ECO:0007669"/>
    <property type="project" value="UniProtKB-SubCell"/>
</dbReference>
<sequence>MEKITCIRTTKPYRRFCTQYDIYISGKSNYLSALNRCRKKLEKNKDILYIHALGKAIPTAINVANQLQKESYHFLELDVMTNNEYVFYTNESDIEENNTDKNSNLPKISNSPKKISPLDIDIVYKKPKLELENVSIHEDNDLNKNGTSITSKPEIRKICAVHLPWALSPSERVEMIESLSKSNNHMISPSIITGKPINASFGLYVVALHSFNELKRMYGITVYLRRYWNDPRLAYTADESELPLVLSPSSIKYLWQPDVFLPQERTSYLHKLPTANELMRIKRNGDVLLSSRFTFHITCPFDFHYYPMDWQTCSFRIESYGLTTDHLMFLWKNKSSFTMDHSVSMNQFNIYSHNISTCLDESVYATGQFPCLKLTITYIRDLNYYIMRIYVPSFLIVLVTYVVIHPKAVPARCGLGTIAVLTALTQNIVSASGLPPVPYIKAVDVWCVATFVFVTLMLIEFAIQNSIVRLVDKDIKMNNIHMDTIVIRDNDDTLGCLSCFKNSPLMLDKVCRIIYPIAYGLFIIIYISYYYVPRNNFIAQL</sequence>
<dbReference type="InterPro" id="IPR038050">
    <property type="entry name" value="Neuro_actylchol_rec"/>
</dbReference>
<dbReference type="Proteomes" id="UP000078046">
    <property type="component" value="Unassembled WGS sequence"/>
</dbReference>
<keyword evidence="5" id="KW-1003">Cell membrane</keyword>
<accession>A0A177BEL5</accession>
<dbReference type="CDD" id="cd19049">
    <property type="entry name" value="LGIC_TM_anion"/>
    <property type="match status" value="1"/>
</dbReference>
<dbReference type="GO" id="GO:0000172">
    <property type="term" value="C:ribonuclease MRP complex"/>
    <property type="evidence" value="ECO:0007669"/>
    <property type="project" value="InterPro"/>
</dbReference>
<keyword evidence="11 14" id="KW-0472">Membrane</keyword>
<evidence type="ECO:0000313" key="17">
    <source>
        <dbReference type="EMBL" id="OAF72021.1"/>
    </source>
</evidence>
<dbReference type="GO" id="GO:0001682">
    <property type="term" value="P:tRNA 5'-leader removal"/>
    <property type="evidence" value="ECO:0007669"/>
    <property type="project" value="InterPro"/>
</dbReference>
<dbReference type="InterPro" id="IPR018000">
    <property type="entry name" value="Neurotransmitter_ion_chnl_CS"/>
</dbReference>
<dbReference type="GO" id="GO:0005655">
    <property type="term" value="C:nucleolar ribonuclease P complex"/>
    <property type="evidence" value="ECO:0007669"/>
    <property type="project" value="InterPro"/>
</dbReference>
<comment type="subcellular location">
    <subcellularLocation>
        <location evidence="3">Cell membrane</location>
    </subcellularLocation>
    <subcellularLocation>
        <location evidence="2">Membrane</location>
        <topology evidence="2">Multi-pass membrane protein</topology>
    </subcellularLocation>
    <subcellularLocation>
        <location evidence="1">Nucleus</location>
    </subcellularLocation>
</comment>
<evidence type="ECO:0000256" key="14">
    <source>
        <dbReference type="RuleBase" id="RU000687"/>
    </source>
</evidence>
<dbReference type="InterPro" id="IPR006028">
    <property type="entry name" value="GABAA/Glycine_rcpt"/>
</dbReference>